<keyword evidence="6" id="KW-0325">Glycoprotein</keyword>
<dbReference type="GeneTree" id="ENSGT00940000156893"/>
<feature type="domain" description="Alpha-carbonic anhydrase" evidence="9">
    <location>
        <begin position="20"/>
        <end position="280"/>
    </location>
</feature>
<gene>
    <name evidence="10" type="primary">CA14</name>
</gene>
<evidence type="ECO:0000256" key="3">
    <source>
        <dbReference type="ARBA" id="ARBA00012925"/>
    </source>
</evidence>
<dbReference type="InterPro" id="IPR023561">
    <property type="entry name" value="Carbonic_anhydrase_a-class"/>
</dbReference>
<dbReference type="GO" id="GO:0005886">
    <property type="term" value="C:plasma membrane"/>
    <property type="evidence" value="ECO:0007669"/>
    <property type="project" value="TreeGrafter"/>
</dbReference>
<dbReference type="FunFam" id="3.10.200.10:FF:000003">
    <property type="entry name" value="Carbonic anhydrase 12"/>
    <property type="match status" value="1"/>
</dbReference>
<protein>
    <recommendedName>
        <fullName evidence="3">carbonic anhydrase</fullName>
        <ecNumber evidence="3">4.2.1.1</ecNumber>
    </recommendedName>
</protein>
<comment type="cofactor">
    <cofactor evidence="1">
        <name>Zn(2+)</name>
        <dbReference type="ChEBI" id="CHEBI:29105"/>
    </cofactor>
</comment>
<reference evidence="10" key="2">
    <citation type="submission" date="2025-08" db="UniProtKB">
        <authorList>
            <consortium name="Ensembl"/>
        </authorList>
    </citation>
    <scope>IDENTIFICATION</scope>
</reference>
<organism evidence="10 11">
    <name type="scientific">Bos mutus grunniens</name>
    <name type="common">Wild yak</name>
    <name type="synonym">Bos grunniens</name>
    <dbReference type="NCBI Taxonomy" id="30521"/>
    <lineage>
        <taxon>Eukaryota</taxon>
        <taxon>Metazoa</taxon>
        <taxon>Chordata</taxon>
        <taxon>Craniata</taxon>
        <taxon>Vertebrata</taxon>
        <taxon>Euteleostomi</taxon>
        <taxon>Mammalia</taxon>
        <taxon>Eutheria</taxon>
        <taxon>Laurasiatheria</taxon>
        <taxon>Artiodactyla</taxon>
        <taxon>Ruminantia</taxon>
        <taxon>Pecora</taxon>
        <taxon>Bovidae</taxon>
        <taxon>Bovinae</taxon>
        <taxon>Bos</taxon>
    </lineage>
</organism>
<accession>A0A8B9W585</accession>
<dbReference type="EC" id="4.2.1.1" evidence="3"/>
<feature type="signal peptide" evidence="8">
    <location>
        <begin position="1"/>
        <end position="18"/>
    </location>
</feature>
<dbReference type="GO" id="GO:0004089">
    <property type="term" value="F:carbonate dehydratase activity"/>
    <property type="evidence" value="ECO:0007669"/>
    <property type="project" value="UniProtKB-EC"/>
</dbReference>
<reference evidence="10" key="3">
    <citation type="submission" date="2025-09" db="UniProtKB">
        <authorList>
            <consortium name="Ensembl"/>
        </authorList>
    </citation>
    <scope>IDENTIFICATION</scope>
</reference>
<feature type="chain" id="PRO_5034594486" description="carbonic anhydrase" evidence="8">
    <location>
        <begin position="19"/>
        <end position="347"/>
    </location>
</feature>
<keyword evidence="8" id="KW-0732">Signal</keyword>
<evidence type="ECO:0000313" key="10">
    <source>
        <dbReference type="Ensembl" id="ENSBGRP00000000296.1"/>
    </source>
</evidence>
<sequence length="347" mass="38995">MLFFTLLLEVIWILTANGGQHWTYEALVSSNKRTSPHGQDHWPTSYPECGSNAQSPINIQTDSVTFDPDLLPLQPHGYEQPGTEPLNLHNNGHTVQLSLPSTLYLEGLPRKYVAAQLHLHWGQKGTPWGSEHLINGKATAAELHIVHYDSESYESLSEAAQRPQGLAVLGILIEVGETKNPAYEHILSHLHEIKYKDQKTSMPPFNVRGLLPPLLAQYFRYNGSLTTPPCYQSVLWTVFHRRAQISTEQVSSGEVRQWSYNLKPFPTPQSKGHSSLSPTLLLLSWKSFGRHCSPRRRSPLSHWYRTTEPPSLSISGWSLLLSSKVTVQGLEKGTGNWGIQWQELGCP</sequence>
<evidence type="ECO:0000259" key="9">
    <source>
        <dbReference type="PROSITE" id="PS51144"/>
    </source>
</evidence>
<dbReference type="GO" id="GO:0008270">
    <property type="term" value="F:zinc ion binding"/>
    <property type="evidence" value="ECO:0007669"/>
    <property type="project" value="InterPro"/>
</dbReference>
<dbReference type="Ensembl" id="ENSBGRT00000000360.1">
    <property type="protein sequence ID" value="ENSBGRP00000000296.1"/>
    <property type="gene ID" value="ENSBGRG00000000220.1"/>
</dbReference>
<evidence type="ECO:0000256" key="8">
    <source>
        <dbReference type="SAM" id="SignalP"/>
    </source>
</evidence>
<dbReference type="Gene3D" id="3.10.200.10">
    <property type="entry name" value="Alpha carbonic anhydrase"/>
    <property type="match status" value="1"/>
</dbReference>
<dbReference type="PANTHER" id="PTHR18952:SF84">
    <property type="entry name" value="CARBONIC ANHYDRASE 14"/>
    <property type="match status" value="1"/>
</dbReference>
<evidence type="ECO:0000256" key="2">
    <source>
        <dbReference type="ARBA" id="ARBA00010718"/>
    </source>
</evidence>
<dbReference type="AlphaFoldDB" id="A0A8B9W585"/>
<dbReference type="InterPro" id="IPR036398">
    <property type="entry name" value="CA_dom_sf"/>
</dbReference>
<keyword evidence="4" id="KW-0479">Metal-binding</keyword>
<keyword evidence="11" id="KW-1185">Reference proteome</keyword>
<dbReference type="SMART" id="SM01057">
    <property type="entry name" value="Carb_anhydrase"/>
    <property type="match status" value="1"/>
</dbReference>
<evidence type="ECO:0000256" key="1">
    <source>
        <dbReference type="ARBA" id="ARBA00001947"/>
    </source>
</evidence>
<evidence type="ECO:0000256" key="7">
    <source>
        <dbReference type="ARBA" id="ARBA00023239"/>
    </source>
</evidence>
<reference evidence="10" key="1">
    <citation type="submission" date="2019-05" db="EMBL/GenBank/DDBJ databases">
        <authorList>
            <person name="Zhang S."/>
            <person name="Liu J."/>
        </authorList>
    </citation>
    <scope>NUCLEOTIDE SEQUENCE [LARGE SCALE GENOMIC DNA]</scope>
</reference>
<evidence type="ECO:0000256" key="6">
    <source>
        <dbReference type="ARBA" id="ARBA00023180"/>
    </source>
</evidence>
<keyword evidence="7" id="KW-0456">Lyase</keyword>
<dbReference type="InterPro" id="IPR001148">
    <property type="entry name" value="CA_dom"/>
</dbReference>
<name>A0A8B9W585_BOSMU</name>
<dbReference type="Proteomes" id="UP000694520">
    <property type="component" value="Chromosome 3"/>
</dbReference>
<dbReference type="PANTHER" id="PTHR18952">
    <property type="entry name" value="CARBONIC ANHYDRASE"/>
    <property type="match status" value="1"/>
</dbReference>
<evidence type="ECO:0000256" key="4">
    <source>
        <dbReference type="ARBA" id="ARBA00022723"/>
    </source>
</evidence>
<proteinExistence type="inferred from homology"/>
<dbReference type="PROSITE" id="PS51144">
    <property type="entry name" value="ALPHA_CA_2"/>
    <property type="match status" value="1"/>
</dbReference>
<comment type="similarity">
    <text evidence="2">Belongs to the alpha-carbonic anhydrase family.</text>
</comment>
<evidence type="ECO:0000313" key="11">
    <source>
        <dbReference type="Proteomes" id="UP000694520"/>
    </source>
</evidence>
<evidence type="ECO:0000256" key="5">
    <source>
        <dbReference type="ARBA" id="ARBA00022833"/>
    </source>
</evidence>
<dbReference type="Pfam" id="PF00194">
    <property type="entry name" value="Carb_anhydrase"/>
    <property type="match status" value="1"/>
</dbReference>
<keyword evidence="5" id="KW-0862">Zinc</keyword>
<dbReference type="SUPFAM" id="SSF51069">
    <property type="entry name" value="Carbonic anhydrase"/>
    <property type="match status" value="1"/>
</dbReference>